<evidence type="ECO:0000313" key="7">
    <source>
        <dbReference type="EMBL" id="ELU15931.1"/>
    </source>
</evidence>
<organism evidence="7">
    <name type="scientific">Capitella teleta</name>
    <name type="common">Polychaete worm</name>
    <dbReference type="NCBI Taxonomy" id="283909"/>
    <lineage>
        <taxon>Eukaryota</taxon>
        <taxon>Metazoa</taxon>
        <taxon>Spiralia</taxon>
        <taxon>Lophotrochozoa</taxon>
        <taxon>Annelida</taxon>
        <taxon>Polychaeta</taxon>
        <taxon>Sedentaria</taxon>
        <taxon>Scolecida</taxon>
        <taxon>Capitellidae</taxon>
        <taxon>Capitella</taxon>
    </lineage>
</organism>
<proteinExistence type="predicted"/>
<dbReference type="InterPro" id="IPR036236">
    <property type="entry name" value="Znf_C2H2_sf"/>
</dbReference>
<sequence>MTNRPCSLQYVEAFYAEDISGIVRVSYDYPQYISNDDARRFVRCLPDGKAQCTLCGLSYAVQRSCTRHIRYVHLNSKKLECPNWALHVKVMPDGTTTCVTCGKCYRTENSCKTHVTAIHLRPFRFRCPFCPAQFSYKHRLKSHMQLHLQTARSPSSFFCFTDRPMGQAQNHKTQSSTSGSLAISKLKVSSIEPMRINVVRAFELGYRRGIDFRKNAVNSYQCLRCGMHFTRRDNCRRHMLKKHARRPFPDHPIIPHSTIHHPLPLHNMTSSDILKKCLMGMTDSGLFKCFICSKEFTAKVNCKRHVLSVHLNRQRFACPVCGKRVLGAPGVRMLTPSKFQCVHCGTQFNHKVTARRHVKNFHEPKQSHRCPYCQRNYSRLDYLKVHVKKHIQEMRQTAPSTPQLNYNS</sequence>
<evidence type="ECO:0000256" key="5">
    <source>
        <dbReference type="PROSITE-ProRule" id="PRU00042"/>
    </source>
</evidence>
<dbReference type="EMBL" id="KB293465">
    <property type="protein sequence ID" value="ELU15931.1"/>
    <property type="molecule type" value="Genomic_DNA"/>
</dbReference>
<dbReference type="STRING" id="283909.R7VHZ5"/>
<protein>
    <recommendedName>
        <fullName evidence="6">C2H2-type domain-containing protein</fullName>
    </recommendedName>
</protein>
<evidence type="ECO:0000256" key="1">
    <source>
        <dbReference type="ARBA" id="ARBA00022723"/>
    </source>
</evidence>
<keyword evidence="3 5" id="KW-0863">Zinc-finger</keyword>
<evidence type="ECO:0000259" key="6">
    <source>
        <dbReference type="PROSITE" id="PS50157"/>
    </source>
</evidence>
<feature type="domain" description="C2H2-type" evidence="6">
    <location>
        <begin position="220"/>
        <end position="247"/>
    </location>
</feature>
<dbReference type="SUPFAM" id="SSF57667">
    <property type="entry name" value="beta-beta-alpha zinc fingers"/>
    <property type="match status" value="3"/>
</dbReference>
<dbReference type="SMART" id="SM00355">
    <property type="entry name" value="ZnF_C2H2"/>
    <property type="match status" value="7"/>
</dbReference>
<dbReference type="InterPro" id="IPR013087">
    <property type="entry name" value="Znf_C2H2_type"/>
</dbReference>
<evidence type="ECO:0000256" key="2">
    <source>
        <dbReference type="ARBA" id="ARBA00022737"/>
    </source>
</evidence>
<keyword evidence="4" id="KW-0862">Zinc</keyword>
<accession>R7VHZ5</accession>
<feature type="domain" description="C2H2-type" evidence="6">
    <location>
        <begin position="125"/>
        <end position="154"/>
    </location>
</feature>
<feature type="domain" description="C2H2-type" evidence="6">
    <location>
        <begin position="287"/>
        <end position="315"/>
    </location>
</feature>
<dbReference type="InParanoid" id="R7VHZ5"/>
<dbReference type="Pfam" id="PF00096">
    <property type="entry name" value="zf-C2H2"/>
    <property type="match status" value="1"/>
</dbReference>
<dbReference type="GO" id="GO:0008270">
    <property type="term" value="F:zinc ion binding"/>
    <property type="evidence" value="ECO:0007669"/>
    <property type="project" value="UniProtKB-KW"/>
</dbReference>
<dbReference type="PANTHER" id="PTHR24379:SF121">
    <property type="entry name" value="C2H2-TYPE DOMAIN-CONTAINING PROTEIN"/>
    <property type="match status" value="1"/>
</dbReference>
<feature type="domain" description="C2H2-type" evidence="6">
    <location>
        <begin position="368"/>
        <end position="395"/>
    </location>
</feature>
<evidence type="ECO:0000256" key="3">
    <source>
        <dbReference type="ARBA" id="ARBA00022771"/>
    </source>
</evidence>
<gene>
    <name evidence="7" type="ORF">CAPTEDRAFT_226722</name>
</gene>
<keyword evidence="2" id="KW-0677">Repeat</keyword>
<evidence type="ECO:0000256" key="4">
    <source>
        <dbReference type="ARBA" id="ARBA00022833"/>
    </source>
</evidence>
<feature type="domain" description="C2H2-type" evidence="6">
    <location>
        <begin position="339"/>
        <end position="367"/>
    </location>
</feature>
<reference evidence="7" key="1">
    <citation type="journal article" date="2013" name="Nature">
        <title>Insights into bilaterian evolution from three spiralian genomes.</title>
        <authorList>
            <person name="Simakov O."/>
            <person name="Marletaz F."/>
            <person name="Cho S.J."/>
            <person name="Edsinger-Gonzales E."/>
            <person name="Havlak P."/>
            <person name="Hellsten U."/>
            <person name="Kuo D.H."/>
            <person name="Larsson T."/>
            <person name="Lv J."/>
            <person name="Arendt D."/>
            <person name="Savage R."/>
            <person name="Osoegawa K."/>
            <person name="de Jong P."/>
            <person name="Grimwood J."/>
            <person name="Chapman J.A."/>
            <person name="Shapiro H."/>
            <person name="Aerts A."/>
            <person name="Otillar R.P."/>
            <person name="Terry A.Y."/>
            <person name="Boore J.L."/>
            <person name="Grigoriev I.V."/>
            <person name="Lindberg D.R."/>
            <person name="Seaver E.C."/>
            <person name="Weisblat D.A."/>
            <person name="Putnam N.H."/>
            <person name="Rokhsar D.S."/>
        </authorList>
    </citation>
    <scope>NUCLEOTIDE SEQUENCE</scope>
    <source>
        <strain evidence="7">I ESC-2004</strain>
    </source>
</reference>
<dbReference type="OrthoDB" id="3069995at2759"/>
<dbReference type="PROSITE" id="PS50157">
    <property type="entry name" value="ZINC_FINGER_C2H2_2"/>
    <property type="match status" value="6"/>
</dbReference>
<dbReference type="AlphaFoldDB" id="R7VHZ5"/>
<dbReference type="Pfam" id="PF13894">
    <property type="entry name" value="zf-C2H2_4"/>
    <property type="match status" value="1"/>
</dbReference>
<dbReference type="Gene3D" id="3.30.160.60">
    <property type="entry name" value="Classic Zinc Finger"/>
    <property type="match status" value="4"/>
</dbReference>
<keyword evidence="1" id="KW-0479">Metal-binding</keyword>
<name>R7VHZ5_CAPTE</name>
<feature type="domain" description="C2H2-type" evidence="6">
    <location>
        <begin position="50"/>
        <end position="78"/>
    </location>
</feature>
<dbReference type="PANTHER" id="PTHR24379">
    <property type="entry name" value="KRAB AND ZINC FINGER DOMAIN-CONTAINING"/>
    <property type="match status" value="1"/>
</dbReference>
<dbReference type="PROSITE" id="PS00028">
    <property type="entry name" value="ZINC_FINGER_C2H2_1"/>
    <property type="match status" value="7"/>
</dbReference>